<organism evidence="2 3">
    <name type="scientific">Frankia torreyi</name>
    <dbReference type="NCBI Taxonomy" id="1856"/>
    <lineage>
        <taxon>Bacteria</taxon>
        <taxon>Bacillati</taxon>
        <taxon>Actinomycetota</taxon>
        <taxon>Actinomycetes</taxon>
        <taxon>Frankiales</taxon>
        <taxon>Frankiaceae</taxon>
        <taxon>Frankia</taxon>
    </lineage>
</organism>
<sequence length="68" mass="7847">MDKDELLDKPAVSAYLGVPVGTLERWRHHGVGPRGFRIEGGRVRYRRSEVERWLSEQEAAELDRRVSA</sequence>
<protein>
    <submittedName>
        <fullName evidence="2">Transcriptional regulator, AlpA family</fullName>
    </submittedName>
</protein>
<dbReference type="Pfam" id="PF12728">
    <property type="entry name" value="HTH_17"/>
    <property type="match status" value="1"/>
</dbReference>
<dbReference type="Proteomes" id="UP000032545">
    <property type="component" value="Unassembled WGS sequence"/>
</dbReference>
<dbReference type="RefSeq" id="WP_044887826.1">
    <property type="nucleotide sequence ID" value="NZ_JYFN01000062.1"/>
</dbReference>
<proteinExistence type="predicted"/>
<reference evidence="2 3" key="2">
    <citation type="journal article" date="2016" name="Genome Announc.">
        <title>Permanent Draft Genome Sequences for Two Variants of Frankia sp. Strain CpI1, the First Frankia Strain Isolated from Root Nodules of Comptonia peregrina.</title>
        <authorList>
            <person name="Oshone R."/>
            <person name="Hurst S.G.IV."/>
            <person name="Abebe-Akele F."/>
            <person name="Simpson S."/>
            <person name="Morris K."/>
            <person name="Thomas W.K."/>
            <person name="Tisa L.S."/>
        </authorList>
    </citation>
    <scope>NUCLEOTIDE SEQUENCE [LARGE SCALE GENOMIC DNA]</scope>
    <source>
        <strain evidence="3">CpI1-S</strain>
    </source>
</reference>
<dbReference type="InterPro" id="IPR009061">
    <property type="entry name" value="DNA-bd_dom_put_sf"/>
</dbReference>
<feature type="domain" description="Helix-turn-helix" evidence="1">
    <location>
        <begin position="7"/>
        <end position="57"/>
    </location>
</feature>
<keyword evidence="3" id="KW-1185">Reference proteome</keyword>
<evidence type="ECO:0000259" key="1">
    <source>
        <dbReference type="Pfam" id="PF12728"/>
    </source>
</evidence>
<dbReference type="InterPro" id="IPR036388">
    <property type="entry name" value="WH-like_DNA-bd_sf"/>
</dbReference>
<dbReference type="InterPro" id="IPR041657">
    <property type="entry name" value="HTH_17"/>
</dbReference>
<comment type="caution">
    <text evidence="2">The sequence shown here is derived from an EMBL/GenBank/DDBJ whole genome shotgun (WGS) entry which is preliminary data.</text>
</comment>
<dbReference type="SUPFAM" id="SSF46955">
    <property type="entry name" value="Putative DNA-binding domain"/>
    <property type="match status" value="1"/>
</dbReference>
<name>A0A0D8B8F5_9ACTN</name>
<evidence type="ECO:0000313" key="2">
    <source>
        <dbReference type="EMBL" id="KJE20375.1"/>
    </source>
</evidence>
<accession>A0A0D8B8F5</accession>
<dbReference type="AlphaFoldDB" id="A0A0D8B8F5"/>
<gene>
    <name evidence="2" type="ORF">FF36_05349</name>
</gene>
<dbReference type="PATRIC" id="fig|1502723.3.peg.5760"/>
<dbReference type="Gene3D" id="1.10.10.10">
    <property type="entry name" value="Winged helix-like DNA-binding domain superfamily/Winged helix DNA-binding domain"/>
    <property type="match status" value="1"/>
</dbReference>
<reference evidence="3" key="1">
    <citation type="submission" date="2015-02" db="EMBL/GenBank/DDBJ databases">
        <title>Draft Genome of Frankia sp. CpI1-S.</title>
        <authorList>
            <person name="Oshone R.T."/>
            <person name="Ngom M."/>
            <person name="Ghodhbane-Gtari F."/>
            <person name="Gtari M."/>
            <person name="Morris K."/>
            <person name="Thomas K."/>
            <person name="Sen A."/>
            <person name="Tisa L.S."/>
        </authorList>
    </citation>
    <scope>NUCLEOTIDE SEQUENCE [LARGE SCALE GENOMIC DNA]</scope>
    <source>
        <strain evidence="3">CpI1-S</strain>
    </source>
</reference>
<evidence type="ECO:0000313" key="3">
    <source>
        <dbReference type="Proteomes" id="UP000032545"/>
    </source>
</evidence>
<dbReference type="EMBL" id="JYFN01000062">
    <property type="protein sequence ID" value="KJE20375.1"/>
    <property type="molecule type" value="Genomic_DNA"/>
</dbReference>